<dbReference type="PROSITE" id="PS50144">
    <property type="entry name" value="MATH"/>
    <property type="match status" value="1"/>
</dbReference>
<accession>A0A2G5V969</accession>
<dbReference type="PANTHER" id="PTHR22743">
    <property type="entry name" value="MEPRIN/TRAF-LIKE MATH FAMILY-C.ELEGANS"/>
    <property type="match status" value="1"/>
</dbReference>
<dbReference type="PANTHER" id="PTHR22743:SF165">
    <property type="entry name" value="BTB AND MATH DOMAIN CONTAINING-RELATED"/>
    <property type="match status" value="1"/>
</dbReference>
<keyword evidence="5" id="KW-1185">Reference proteome</keyword>
<dbReference type="Proteomes" id="UP000230233">
    <property type="component" value="Chromosome II"/>
</dbReference>
<dbReference type="Gene3D" id="2.60.210.10">
    <property type="entry name" value="Apoptosis, Tumor Necrosis Factor Receptor Associated Protein 2, Chain A"/>
    <property type="match status" value="1"/>
</dbReference>
<reference evidence="5" key="1">
    <citation type="submission" date="2017-10" db="EMBL/GenBank/DDBJ databases">
        <title>Rapid genome shrinkage in a self-fertile nematode reveals novel sperm competition proteins.</title>
        <authorList>
            <person name="Yin D."/>
            <person name="Schwarz E.M."/>
            <person name="Thomas C.G."/>
            <person name="Felde R.L."/>
            <person name="Korf I.F."/>
            <person name="Cutter A.D."/>
            <person name="Schartner C.M."/>
            <person name="Ralston E.J."/>
            <person name="Meyer B.J."/>
            <person name="Haag E.S."/>
        </authorList>
    </citation>
    <scope>NUCLEOTIDE SEQUENCE [LARGE SCALE GENOMIC DNA]</scope>
    <source>
        <strain evidence="5">JU1422</strain>
    </source>
</reference>
<evidence type="ECO:0000313" key="4">
    <source>
        <dbReference type="EMBL" id="PIC48066.1"/>
    </source>
</evidence>
<dbReference type="SMART" id="SM00225">
    <property type="entry name" value="BTB"/>
    <property type="match status" value="1"/>
</dbReference>
<dbReference type="EMBL" id="PDUG01000002">
    <property type="protein sequence ID" value="PIC48066.1"/>
    <property type="molecule type" value="Genomic_DNA"/>
</dbReference>
<dbReference type="InterPro" id="IPR008974">
    <property type="entry name" value="TRAF-like"/>
</dbReference>
<evidence type="ECO:0000259" key="2">
    <source>
        <dbReference type="PROSITE" id="PS50097"/>
    </source>
</evidence>
<evidence type="ECO:0000313" key="5">
    <source>
        <dbReference type="Proteomes" id="UP000230233"/>
    </source>
</evidence>
<dbReference type="SMART" id="SM00061">
    <property type="entry name" value="MATH"/>
    <property type="match status" value="1"/>
</dbReference>
<organism evidence="4 5">
    <name type="scientific">Caenorhabditis nigoni</name>
    <dbReference type="NCBI Taxonomy" id="1611254"/>
    <lineage>
        <taxon>Eukaryota</taxon>
        <taxon>Metazoa</taxon>
        <taxon>Ecdysozoa</taxon>
        <taxon>Nematoda</taxon>
        <taxon>Chromadorea</taxon>
        <taxon>Rhabditida</taxon>
        <taxon>Rhabditina</taxon>
        <taxon>Rhabditomorpha</taxon>
        <taxon>Rhabditoidea</taxon>
        <taxon>Rhabditidae</taxon>
        <taxon>Peloderinae</taxon>
        <taxon>Caenorhabditis</taxon>
    </lineage>
</organism>
<name>A0A2G5V969_9PELO</name>
<protein>
    <recommendedName>
        <fullName evidence="6">BTB domain-containing protein</fullName>
    </recommendedName>
</protein>
<gene>
    <name evidence="4" type="primary">Cnig_chr_II.g7183</name>
    <name evidence="4" type="ORF">B9Z55_007183</name>
</gene>
<dbReference type="SUPFAM" id="SSF54695">
    <property type="entry name" value="POZ domain"/>
    <property type="match status" value="1"/>
</dbReference>
<dbReference type="Gene3D" id="3.30.710.10">
    <property type="entry name" value="Potassium Channel Kv1.1, Chain A"/>
    <property type="match status" value="1"/>
</dbReference>
<dbReference type="Pfam" id="PF00917">
    <property type="entry name" value="MATH"/>
    <property type="match status" value="1"/>
</dbReference>
<evidence type="ECO:0008006" key="6">
    <source>
        <dbReference type="Google" id="ProtNLM"/>
    </source>
</evidence>
<dbReference type="Pfam" id="PF00651">
    <property type="entry name" value="BTB"/>
    <property type="match status" value="1"/>
</dbReference>
<dbReference type="CDD" id="cd00121">
    <property type="entry name" value="MATH"/>
    <property type="match status" value="1"/>
</dbReference>
<dbReference type="InterPro" id="IPR002083">
    <property type="entry name" value="MATH/TRAF_dom"/>
</dbReference>
<feature type="domain" description="MATH" evidence="3">
    <location>
        <begin position="41"/>
        <end position="161"/>
    </location>
</feature>
<proteinExistence type="predicted"/>
<dbReference type="OrthoDB" id="686807at2759"/>
<dbReference type="InterPro" id="IPR052664">
    <property type="entry name" value="BTB-MATH_domain_protein"/>
</dbReference>
<feature type="domain" description="BTB" evidence="2">
    <location>
        <begin position="185"/>
        <end position="244"/>
    </location>
</feature>
<comment type="caution">
    <text evidence="4">The sequence shown here is derived from an EMBL/GenBank/DDBJ whole genome shotgun (WGS) entry which is preliminary data.</text>
</comment>
<dbReference type="SUPFAM" id="SSF49599">
    <property type="entry name" value="TRAF domain-like"/>
    <property type="match status" value="1"/>
</dbReference>
<dbReference type="CDD" id="cd18186">
    <property type="entry name" value="BTB_POZ_ZBTB_KLHL-like"/>
    <property type="match status" value="1"/>
</dbReference>
<feature type="region of interest" description="Disordered" evidence="1">
    <location>
        <begin position="1"/>
        <end position="35"/>
    </location>
</feature>
<dbReference type="InterPro" id="IPR000210">
    <property type="entry name" value="BTB/POZ_dom"/>
</dbReference>
<dbReference type="AlphaFoldDB" id="A0A2G5V969"/>
<sequence>MCVKMSNNNNEPKSLKRRMETDEQENSSSKKSDIPRKSLLESEKTFVVRHVFKDVSEFEEGIINSNKEEGHFNVPWSIGLKRKDGHLGYYINCHQSSNLKQFCVEVNANLIAIGPAGKMHNRVLHNTFRARSSLGFGNFLEWETLVTDFLVNDSLTVEAQVRIIETSGLGKEKIRSFDETQQAVSDVMLVVRSSEFYVSRLFLAAQSTFFKAQLLGNCSGSNDPKVPLNGIDPFDFHYFLEVLHGESAIDDSTVEGVALLADMYDAQTAMRRCEEFLVEKSKKSLKKKLQMASRYRFENLKQQTLEKVQTTRDIRSIVSDSTNINDFDQSTTLELLKKSVSQF</sequence>
<dbReference type="InterPro" id="IPR011333">
    <property type="entry name" value="SKP1/BTB/POZ_sf"/>
</dbReference>
<evidence type="ECO:0000256" key="1">
    <source>
        <dbReference type="SAM" id="MobiDB-lite"/>
    </source>
</evidence>
<dbReference type="PROSITE" id="PS50097">
    <property type="entry name" value="BTB"/>
    <property type="match status" value="1"/>
</dbReference>
<feature type="compositionally biased region" description="Polar residues" evidence="1">
    <location>
        <begin position="1"/>
        <end position="12"/>
    </location>
</feature>
<evidence type="ECO:0000259" key="3">
    <source>
        <dbReference type="PROSITE" id="PS50144"/>
    </source>
</evidence>